<dbReference type="Gene3D" id="3.30.160.20">
    <property type="match status" value="1"/>
</dbReference>
<dbReference type="GeneID" id="73334287"/>
<dbReference type="SUPFAM" id="SSF54768">
    <property type="entry name" value="dsRNA-binding domain-like"/>
    <property type="match status" value="1"/>
</dbReference>
<dbReference type="Proteomes" id="UP000830671">
    <property type="component" value="Chromosome 1"/>
</dbReference>
<feature type="signal peptide" evidence="2">
    <location>
        <begin position="1"/>
        <end position="38"/>
    </location>
</feature>
<organism evidence="3 4">
    <name type="scientific">Colletotrichum lupini</name>
    <dbReference type="NCBI Taxonomy" id="145971"/>
    <lineage>
        <taxon>Eukaryota</taxon>
        <taxon>Fungi</taxon>
        <taxon>Dikarya</taxon>
        <taxon>Ascomycota</taxon>
        <taxon>Pezizomycotina</taxon>
        <taxon>Sordariomycetes</taxon>
        <taxon>Hypocreomycetidae</taxon>
        <taxon>Glomerellales</taxon>
        <taxon>Glomerellaceae</taxon>
        <taxon>Colletotrichum</taxon>
        <taxon>Colletotrichum acutatum species complex</taxon>
    </lineage>
</organism>
<keyword evidence="2" id="KW-0732">Signal</keyword>
<feature type="chain" id="PRO_5040322958" evidence="2">
    <location>
        <begin position="39"/>
        <end position="197"/>
    </location>
</feature>
<gene>
    <name evidence="3" type="ORF">CLUP02_00225</name>
</gene>
<feature type="region of interest" description="Disordered" evidence="1">
    <location>
        <begin position="157"/>
        <end position="197"/>
    </location>
</feature>
<evidence type="ECO:0000313" key="3">
    <source>
        <dbReference type="EMBL" id="UQC73580.1"/>
    </source>
</evidence>
<dbReference type="CDD" id="cd00048">
    <property type="entry name" value="DSRM_SF"/>
    <property type="match status" value="1"/>
</dbReference>
<protein>
    <submittedName>
        <fullName evidence="3">Uncharacterized protein</fullName>
    </submittedName>
</protein>
<evidence type="ECO:0000256" key="2">
    <source>
        <dbReference type="SAM" id="SignalP"/>
    </source>
</evidence>
<evidence type="ECO:0000256" key="1">
    <source>
        <dbReference type="SAM" id="MobiDB-lite"/>
    </source>
</evidence>
<accession>A0A9Q8W8S0</accession>
<evidence type="ECO:0000313" key="4">
    <source>
        <dbReference type="Proteomes" id="UP000830671"/>
    </source>
</evidence>
<sequence length="197" mass="21942">MAQMLSCNPRDGSPGYESTLVALLHFFFLLALRQLLSPATVFPVSPAWIWTCISEPPPLLLIDPLGITANMGGFYMQYLESLCRRRGWNDPSYECYRDHSGYTCLVLVNGREYQTDLAYQSDSLAQENAAMRAFMVCRNFSVNGGMLARNGIVQGLPATEPARRSKKSRYTSSSHSSRDSHRRSGHHSSSSSTASFD</sequence>
<proteinExistence type="predicted"/>
<dbReference type="RefSeq" id="XP_049135234.1">
    <property type="nucleotide sequence ID" value="XM_049279277.1"/>
</dbReference>
<keyword evidence="4" id="KW-1185">Reference proteome</keyword>
<name>A0A9Q8W8S0_9PEZI</name>
<reference evidence="3" key="1">
    <citation type="journal article" date="2021" name="Mol. Plant Microbe Interact.">
        <title>Complete Genome Sequence of the Plant-Pathogenic Fungus Colletotrichum lupini.</title>
        <authorList>
            <person name="Baroncelli R."/>
            <person name="Pensec F."/>
            <person name="Da Lio D."/>
            <person name="Boufleur T."/>
            <person name="Vicente I."/>
            <person name="Sarrocco S."/>
            <person name="Picot A."/>
            <person name="Baraldi E."/>
            <person name="Sukno S."/>
            <person name="Thon M."/>
            <person name="Le Floch G."/>
        </authorList>
    </citation>
    <scope>NUCLEOTIDE SEQUENCE</scope>
    <source>
        <strain evidence="3">IMI 504893</strain>
    </source>
</reference>
<dbReference type="KEGG" id="clup:CLUP02_00225"/>
<dbReference type="EMBL" id="CP019471">
    <property type="protein sequence ID" value="UQC73580.1"/>
    <property type="molecule type" value="Genomic_DNA"/>
</dbReference>
<dbReference type="AlphaFoldDB" id="A0A9Q8W8S0"/>
<feature type="compositionally biased region" description="Low complexity" evidence="1">
    <location>
        <begin position="187"/>
        <end position="197"/>
    </location>
</feature>